<evidence type="ECO:0000313" key="3">
    <source>
        <dbReference type="Proteomes" id="UP000823521"/>
    </source>
</evidence>
<dbReference type="EMBL" id="WVUH01000193">
    <property type="protein sequence ID" value="MBO4208389.1"/>
    <property type="molecule type" value="Genomic_DNA"/>
</dbReference>
<keyword evidence="1" id="KW-1133">Transmembrane helix</keyword>
<accession>A0ABS3VV34</accession>
<keyword evidence="1" id="KW-0472">Membrane</keyword>
<gene>
    <name evidence="2" type="ORF">GSF22_20600</name>
</gene>
<evidence type="ECO:0000256" key="1">
    <source>
        <dbReference type="SAM" id="Phobius"/>
    </source>
</evidence>
<sequence length="56" mass="5705">MGRSTLLVGFGAGAVGPVPTVRHLVGAVATTYGLLALAVPGAVAPDRGRYRRQVCQ</sequence>
<organism evidence="2 3">
    <name type="scientific">Micromonospora echinofusca</name>
    <dbReference type="NCBI Taxonomy" id="47858"/>
    <lineage>
        <taxon>Bacteria</taxon>
        <taxon>Bacillati</taxon>
        <taxon>Actinomycetota</taxon>
        <taxon>Actinomycetes</taxon>
        <taxon>Micromonosporales</taxon>
        <taxon>Micromonosporaceae</taxon>
        <taxon>Micromonospora</taxon>
    </lineage>
</organism>
<dbReference type="Proteomes" id="UP000823521">
    <property type="component" value="Unassembled WGS sequence"/>
</dbReference>
<keyword evidence="1" id="KW-0812">Transmembrane</keyword>
<evidence type="ECO:0000313" key="2">
    <source>
        <dbReference type="EMBL" id="MBO4208389.1"/>
    </source>
</evidence>
<keyword evidence="3" id="KW-1185">Reference proteome</keyword>
<name>A0ABS3VV34_MICEH</name>
<protein>
    <submittedName>
        <fullName evidence="2">Uncharacterized protein</fullName>
    </submittedName>
</protein>
<proteinExistence type="predicted"/>
<comment type="caution">
    <text evidence="2">The sequence shown here is derived from an EMBL/GenBank/DDBJ whole genome shotgun (WGS) entry which is preliminary data.</text>
</comment>
<dbReference type="RefSeq" id="WP_208815378.1">
    <property type="nucleotide sequence ID" value="NZ_WVUH01000193.1"/>
</dbReference>
<reference evidence="2 3" key="1">
    <citation type="submission" date="2019-12" db="EMBL/GenBank/DDBJ databases">
        <title>Whole genome sequencing of endophytic Actinobacterium Micromonospora sp. MPMI6T.</title>
        <authorList>
            <person name="Evv R."/>
            <person name="Podile A.R."/>
        </authorList>
    </citation>
    <scope>NUCLEOTIDE SEQUENCE [LARGE SCALE GENOMIC DNA]</scope>
    <source>
        <strain evidence="2 3">MPMI6</strain>
    </source>
</reference>
<feature type="transmembrane region" description="Helical" evidence="1">
    <location>
        <begin position="24"/>
        <end position="43"/>
    </location>
</feature>